<feature type="modified residue" description="4-aspartylphosphate" evidence="9">
    <location>
        <position position="60"/>
    </location>
</feature>
<dbReference type="CDD" id="cd00156">
    <property type="entry name" value="REC"/>
    <property type="match status" value="1"/>
</dbReference>
<dbReference type="SUPFAM" id="SSF52172">
    <property type="entry name" value="CheY-like"/>
    <property type="match status" value="1"/>
</dbReference>
<dbReference type="PANTHER" id="PTHR43065:SF46">
    <property type="entry name" value="C4-DICARBOXYLATE TRANSPORT SENSOR PROTEIN DCTB"/>
    <property type="match status" value="1"/>
</dbReference>
<sequence>MQQSSVTRILIVDDDEDDFIITSDYIRSIEGVHYEIDWCPTYARAVEHIRQRQYQLYLVDYRLGAKTGLDLLKEAVRLNCEDPIILLTGKGNKAVDNEAMVIGAMDYLIKSELNTEKLERSIRYSLERAGALKALRANERKYRIIFERSKDAVFIADEGLRFRDMNNATSELLGYAQSDLLNLSLYDLILEGKDKVYAGLEQSKEIDDVEITLADRQGEKKYCIISASMETGNEEGGSYVQGIIHDITNLKRAEKATLQAEKLAATGRLVRTLAHEVRNPLNNIQMSVEQLIPVNQSEEDTPFLEIIHRNSKRINDLITELLDSSRPTEMIFKRVILQTVLDESISAALDRITLQRISMKVSYPDVPCYIQADADKLKVAFLNIIINAVEAMRDRPGELSIKVTPSALQYAVEISDNGCGIPQENISKLFEPYFTSKRNGMGLGLAATLNILQTHKAHIDVRSRENVGTTFVIAFPVQ</sequence>
<dbReference type="SMART" id="SM00091">
    <property type="entry name" value="PAS"/>
    <property type="match status" value="1"/>
</dbReference>
<dbReference type="NCBIfam" id="TIGR00229">
    <property type="entry name" value="sensory_box"/>
    <property type="match status" value="1"/>
</dbReference>
<evidence type="ECO:0000313" key="15">
    <source>
        <dbReference type="Proteomes" id="UP001319180"/>
    </source>
</evidence>
<dbReference type="SMART" id="SM00387">
    <property type="entry name" value="HATPase_c"/>
    <property type="match status" value="1"/>
</dbReference>
<dbReference type="InterPro" id="IPR013767">
    <property type="entry name" value="PAS_fold"/>
</dbReference>
<dbReference type="SUPFAM" id="SSF55874">
    <property type="entry name" value="ATPase domain of HSP90 chaperone/DNA topoisomerase II/histidine kinase"/>
    <property type="match status" value="1"/>
</dbReference>
<dbReference type="InterPro" id="IPR005467">
    <property type="entry name" value="His_kinase_dom"/>
</dbReference>
<dbReference type="PANTHER" id="PTHR43065">
    <property type="entry name" value="SENSOR HISTIDINE KINASE"/>
    <property type="match status" value="1"/>
</dbReference>
<dbReference type="CDD" id="cd00130">
    <property type="entry name" value="PAS"/>
    <property type="match status" value="1"/>
</dbReference>
<protein>
    <recommendedName>
        <fullName evidence="2">histidine kinase</fullName>
        <ecNumber evidence="2">2.7.13.3</ecNumber>
    </recommendedName>
</protein>
<dbReference type="InterPro" id="IPR035965">
    <property type="entry name" value="PAS-like_dom_sf"/>
</dbReference>
<dbReference type="GO" id="GO:0005524">
    <property type="term" value="F:ATP binding"/>
    <property type="evidence" value="ECO:0007669"/>
    <property type="project" value="UniProtKB-KW"/>
</dbReference>
<proteinExistence type="predicted"/>
<accession>A0AAP2D996</accession>
<evidence type="ECO:0000259" key="10">
    <source>
        <dbReference type="PROSITE" id="PS50109"/>
    </source>
</evidence>
<keyword evidence="3 9" id="KW-0597">Phosphoprotein</keyword>
<comment type="caution">
    <text evidence="14">The sequence shown here is derived from an EMBL/GenBank/DDBJ whole genome shotgun (WGS) entry which is preliminary data.</text>
</comment>
<comment type="catalytic activity">
    <reaction evidence="1">
        <text>ATP + protein L-histidine = ADP + protein N-phospho-L-histidine.</text>
        <dbReference type="EC" id="2.7.13.3"/>
    </reaction>
</comment>
<evidence type="ECO:0000259" key="12">
    <source>
        <dbReference type="PROSITE" id="PS50112"/>
    </source>
</evidence>
<dbReference type="Gene3D" id="1.10.287.130">
    <property type="match status" value="1"/>
</dbReference>
<dbReference type="SUPFAM" id="SSF55785">
    <property type="entry name" value="PYP-like sensor domain (PAS domain)"/>
    <property type="match status" value="1"/>
</dbReference>
<dbReference type="Pfam" id="PF00989">
    <property type="entry name" value="PAS"/>
    <property type="match status" value="1"/>
</dbReference>
<dbReference type="InterPro" id="IPR036890">
    <property type="entry name" value="HATPase_C_sf"/>
</dbReference>
<evidence type="ECO:0000256" key="2">
    <source>
        <dbReference type="ARBA" id="ARBA00012438"/>
    </source>
</evidence>
<evidence type="ECO:0000256" key="1">
    <source>
        <dbReference type="ARBA" id="ARBA00000085"/>
    </source>
</evidence>
<feature type="domain" description="PAS" evidence="12">
    <location>
        <begin position="138"/>
        <end position="189"/>
    </location>
</feature>
<organism evidence="14 15">
    <name type="scientific">Dawidia soli</name>
    <dbReference type="NCBI Taxonomy" id="2782352"/>
    <lineage>
        <taxon>Bacteria</taxon>
        <taxon>Pseudomonadati</taxon>
        <taxon>Bacteroidota</taxon>
        <taxon>Cytophagia</taxon>
        <taxon>Cytophagales</taxon>
        <taxon>Chryseotaleaceae</taxon>
        <taxon>Dawidia</taxon>
    </lineage>
</organism>
<keyword evidence="5" id="KW-0547">Nucleotide-binding</keyword>
<dbReference type="GO" id="GO:0000155">
    <property type="term" value="F:phosphorelay sensor kinase activity"/>
    <property type="evidence" value="ECO:0007669"/>
    <property type="project" value="InterPro"/>
</dbReference>
<dbReference type="Gene3D" id="3.40.50.2300">
    <property type="match status" value="1"/>
</dbReference>
<feature type="domain" description="Response regulatory" evidence="11">
    <location>
        <begin position="8"/>
        <end position="125"/>
    </location>
</feature>
<keyword evidence="8" id="KW-0902">Two-component regulatory system</keyword>
<evidence type="ECO:0000256" key="5">
    <source>
        <dbReference type="ARBA" id="ARBA00022741"/>
    </source>
</evidence>
<evidence type="ECO:0000259" key="13">
    <source>
        <dbReference type="PROSITE" id="PS50113"/>
    </source>
</evidence>
<evidence type="ECO:0000256" key="4">
    <source>
        <dbReference type="ARBA" id="ARBA00022679"/>
    </source>
</evidence>
<dbReference type="CDD" id="cd00082">
    <property type="entry name" value="HisKA"/>
    <property type="match status" value="1"/>
</dbReference>
<dbReference type="SMART" id="SM00388">
    <property type="entry name" value="HisKA"/>
    <property type="match status" value="1"/>
</dbReference>
<dbReference type="InterPro" id="IPR011006">
    <property type="entry name" value="CheY-like_superfamily"/>
</dbReference>
<dbReference type="InterPro" id="IPR001789">
    <property type="entry name" value="Sig_transdc_resp-reg_receiver"/>
</dbReference>
<dbReference type="InterPro" id="IPR003594">
    <property type="entry name" value="HATPase_dom"/>
</dbReference>
<dbReference type="Pfam" id="PF00072">
    <property type="entry name" value="Response_reg"/>
    <property type="match status" value="1"/>
</dbReference>
<dbReference type="Pfam" id="PF02518">
    <property type="entry name" value="HATPase_c"/>
    <property type="match status" value="1"/>
</dbReference>
<dbReference type="PROSITE" id="PS50112">
    <property type="entry name" value="PAS"/>
    <property type="match status" value="1"/>
</dbReference>
<evidence type="ECO:0000256" key="3">
    <source>
        <dbReference type="ARBA" id="ARBA00022553"/>
    </source>
</evidence>
<dbReference type="InterPro" id="IPR003661">
    <property type="entry name" value="HisK_dim/P_dom"/>
</dbReference>
<evidence type="ECO:0000259" key="11">
    <source>
        <dbReference type="PROSITE" id="PS50110"/>
    </source>
</evidence>
<keyword evidence="4" id="KW-0808">Transferase</keyword>
<dbReference type="PRINTS" id="PR00344">
    <property type="entry name" value="BCTRLSENSOR"/>
</dbReference>
<evidence type="ECO:0000256" key="7">
    <source>
        <dbReference type="ARBA" id="ARBA00022840"/>
    </source>
</evidence>
<gene>
    <name evidence="14" type="ORF">KK078_08940</name>
</gene>
<dbReference type="GO" id="GO:0006355">
    <property type="term" value="P:regulation of DNA-templated transcription"/>
    <property type="evidence" value="ECO:0007669"/>
    <property type="project" value="InterPro"/>
</dbReference>
<dbReference type="InterPro" id="IPR000014">
    <property type="entry name" value="PAS"/>
</dbReference>
<keyword evidence="15" id="KW-1185">Reference proteome</keyword>
<evidence type="ECO:0000256" key="6">
    <source>
        <dbReference type="ARBA" id="ARBA00022777"/>
    </source>
</evidence>
<evidence type="ECO:0000256" key="8">
    <source>
        <dbReference type="ARBA" id="ARBA00023012"/>
    </source>
</evidence>
<dbReference type="PROSITE" id="PS50113">
    <property type="entry name" value="PAC"/>
    <property type="match status" value="1"/>
</dbReference>
<dbReference type="SMART" id="SM00448">
    <property type="entry name" value="REC"/>
    <property type="match status" value="1"/>
</dbReference>
<feature type="domain" description="PAC" evidence="13">
    <location>
        <begin position="207"/>
        <end position="259"/>
    </location>
</feature>
<evidence type="ECO:0000313" key="14">
    <source>
        <dbReference type="EMBL" id="MBT1686680.1"/>
    </source>
</evidence>
<dbReference type="EMBL" id="JAHESC010000010">
    <property type="protein sequence ID" value="MBT1686680.1"/>
    <property type="molecule type" value="Genomic_DNA"/>
</dbReference>
<name>A0AAP2D996_9BACT</name>
<dbReference type="SUPFAM" id="SSF47384">
    <property type="entry name" value="Homodimeric domain of signal transducing histidine kinase"/>
    <property type="match status" value="1"/>
</dbReference>
<dbReference type="Proteomes" id="UP001319180">
    <property type="component" value="Unassembled WGS sequence"/>
</dbReference>
<dbReference type="InterPro" id="IPR000700">
    <property type="entry name" value="PAS-assoc_C"/>
</dbReference>
<dbReference type="AlphaFoldDB" id="A0AAP2D996"/>
<dbReference type="InterPro" id="IPR036097">
    <property type="entry name" value="HisK_dim/P_sf"/>
</dbReference>
<reference evidence="14 15" key="1">
    <citation type="submission" date="2021-05" db="EMBL/GenBank/DDBJ databases">
        <title>A Polyphasic approach of four new species of the genus Ohtaekwangia: Ohtaekwangia histidinii sp. nov., Ohtaekwangia cretensis sp. nov., Ohtaekwangia indiensis sp. nov., Ohtaekwangia reichenbachii sp. nov. from diverse environment.</title>
        <authorList>
            <person name="Octaviana S."/>
        </authorList>
    </citation>
    <scope>NUCLEOTIDE SEQUENCE [LARGE SCALE GENOMIC DNA]</scope>
    <source>
        <strain evidence="14 15">PWU37</strain>
    </source>
</reference>
<dbReference type="Gene3D" id="3.30.565.10">
    <property type="entry name" value="Histidine kinase-like ATPase, C-terminal domain"/>
    <property type="match status" value="1"/>
</dbReference>
<dbReference type="InterPro" id="IPR004358">
    <property type="entry name" value="Sig_transdc_His_kin-like_C"/>
</dbReference>
<evidence type="ECO:0000256" key="9">
    <source>
        <dbReference type="PROSITE-ProRule" id="PRU00169"/>
    </source>
</evidence>
<feature type="domain" description="Histidine kinase" evidence="10">
    <location>
        <begin position="272"/>
        <end position="478"/>
    </location>
</feature>
<keyword evidence="7" id="KW-0067">ATP-binding</keyword>
<keyword evidence="6" id="KW-0418">Kinase</keyword>
<dbReference type="PROSITE" id="PS50110">
    <property type="entry name" value="RESPONSE_REGULATORY"/>
    <property type="match status" value="1"/>
</dbReference>
<dbReference type="PROSITE" id="PS50109">
    <property type="entry name" value="HIS_KIN"/>
    <property type="match status" value="1"/>
</dbReference>
<dbReference type="Pfam" id="PF00512">
    <property type="entry name" value="HisKA"/>
    <property type="match status" value="1"/>
</dbReference>
<dbReference type="EC" id="2.7.13.3" evidence="2"/>
<dbReference type="Gene3D" id="3.30.450.20">
    <property type="entry name" value="PAS domain"/>
    <property type="match status" value="1"/>
</dbReference>
<dbReference type="RefSeq" id="WP_254089917.1">
    <property type="nucleotide sequence ID" value="NZ_JAHESC010000010.1"/>
</dbReference>